<organism evidence="2 5">
    <name type="scientific">Pseudoalteromonas lipolytica</name>
    <dbReference type="NCBI Taxonomy" id="570156"/>
    <lineage>
        <taxon>Bacteria</taxon>
        <taxon>Pseudomonadati</taxon>
        <taxon>Pseudomonadota</taxon>
        <taxon>Gammaproteobacteria</taxon>
        <taxon>Alteromonadales</taxon>
        <taxon>Pseudoalteromonadaceae</taxon>
        <taxon>Pseudoalteromonas</taxon>
    </lineage>
</organism>
<keyword evidence="1" id="KW-0732">Signal</keyword>
<accession>A0AAD0WCV4</accession>
<dbReference type="Proteomes" id="UP000264605">
    <property type="component" value="Chromosome"/>
</dbReference>
<protein>
    <submittedName>
        <fullName evidence="2">Tetratricopeptide repeat protein</fullName>
    </submittedName>
</protein>
<dbReference type="AlphaFoldDB" id="A0AAD0WCV4"/>
<sequence length="300" mass="34987">MKKTLTLLLGFGCFYAAASENFSDHEVYCAQQSQVSCLDFIDQQLASAQLYSDKWYEIKSYQFDYYYDKLAYQTLKDSTEPFIEKSDLPIVFQVQVYFYYAKSMHYLGDYETGRKYATKAFDKLQAIYDSFGNPMRMVELANLQHVFGNKETALHILDRAERRFGKSKDPIFHFELASNKANVFHSLGDIERALVSRVSAVEWILKTDHSRKISVAMGNLARTHQLLSQYDKANHFYVESLNYMDAKSDRLVIAIYKLRLAQIHWQAGNRAQAAHWFKQVHKEDIRPSHAKLYTQLKTQL</sequence>
<evidence type="ECO:0000313" key="4">
    <source>
        <dbReference type="Proteomes" id="UP000183805"/>
    </source>
</evidence>
<keyword evidence="4" id="KW-1185">Reference proteome</keyword>
<dbReference type="RefSeq" id="WP_074988987.1">
    <property type="nucleotide sequence ID" value="NZ_CP032090.1"/>
</dbReference>
<dbReference type="InterPro" id="IPR011990">
    <property type="entry name" value="TPR-like_helical_dom_sf"/>
</dbReference>
<dbReference type="KEGG" id="pdj:D0907_11485"/>
<name>A0AAD0WCV4_9GAMM</name>
<dbReference type="EMBL" id="CP032090">
    <property type="protein sequence ID" value="AXV65843.1"/>
    <property type="molecule type" value="Genomic_DNA"/>
</dbReference>
<gene>
    <name evidence="2" type="ORF">D0907_11485</name>
    <name evidence="3" type="ORF">SAMN04487854_10733</name>
</gene>
<proteinExistence type="predicted"/>
<feature type="signal peptide" evidence="1">
    <location>
        <begin position="1"/>
        <end position="18"/>
    </location>
</feature>
<dbReference type="Proteomes" id="UP000183805">
    <property type="component" value="Unassembled WGS sequence"/>
</dbReference>
<dbReference type="EMBL" id="FPAZ01000007">
    <property type="protein sequence ID" value="SFT68364.1"/>
    <property type="molecule type" value="Genomic_DNA"/>
</dbReference>
<reference evidence="2 5" key="2">
    <citation type="submission" date="2018-08" db="EMBL/GenBank/DDBJ databases">
        <title>Draft genome sequence of Pseudoalteromonas donghaensis HJ51.</title>
        <authorList>
            <person name="Oh J."/>
            <person name="Roh D."/>
        </authorList>
    </citation>
    <scope>NUCLEOTIDE SEQUENCE [LARGE SCALE GENOMIC DNA]</scope>
    <source>
        <strain evidence="2 5">HJ51</strain>
    </source>
</reference>
<evidence type="ECO:0000313" key="5">
    <source>
        <dbReference type="Proteomes" id="UP000264605"/>
    </source>
</evidence>
<evidence type="ECO:0000313" key="2">
    <source>
        <dbReference type="EMBL" id="AXV65843.1"/>
    </source>
</evidence>
<dbReference type="SUPFAM" id="SSF48452">
    <property type="entry name" value="TPR-like"/>
    <property type="match status" value="1"/>
</dbReference>
<dbReference type="Gene3D" id="1.25.40.10">
    <property type="entry name" value="Tetratricopeptide repeat domain"/>
    <property type="match status" value="2"/>
</dbReference>
<evidence type="ECO:0000313" key="3">
    <source>
        <dbReference type="EMBL" id="SFT68364.1"/>
    </source>
</evidence>
<reference evidence="3 4" key="1">
    <citation type="submission" date="2016-10" db="EMBL/GenBank/DDBJ databases">
        <authorList>
            <person name="Varghese N."/>
            <person name="Submissions S."/>
        </authorList>
    </citation>
    <scope>NUCLEOTIDE SEQUENCE [LARGE SCALE GENOMIC DNA]</scope>
    <source>
        <strain evidence="3 4">CGMCC 1.8499</strain>
    </source>
</reference>
<dbReference type="GeneID" id="99506089"/>
<evidence type="ECO:0000256" key="1">
    <source>
        <dbReference type="SAM" id="SignalP"/>
    </source>
</evidence>
<feature type="chain" id="PRO_5041911427" evidence="1">
    <location>
        <begin position="19"/>
        <end position="300"/>
    </location>
</feature>